<comment type="caution">
    <text evidence="1">The sequence shown here is derived from an EMBL/GenBank/DDBJ whole genome shotgun (WGS) entry which is preliminary data.</text>
</comment>
<proteinExistence type="predicted"/>
<keyword evidence="2" id="KW-1185">Reference proteome</keyword>
<reference evidence="1 2" key="1">
    <citation type="submission" date="2020-02" db="EMBL/GenBank/DDBJ databases">
        <authorList>
            <person name="Ma Q."/>
            <person name="Huang Y."/>
            <person name="Song X."/>
            <person name="Pei D."/>
        </authorList>
    </citation>
    <scope>NUCLEOTIDE SEQUENCE [LARGE SCALE GENOMIC DNA]</scope>
    <source>
        <strain evidence="1">Sxm20200214</strain>
        <tissue evidence="1">Leaf</tissue>
    </source>
</reference>
<name>A0A8X7TTS2_BRACI</name>
<evidence type="ECO:0000313" key="2">
    <source>
        <dbReference type="Proteomes" id="UP000886595"/>
    </source>
</evidence>
<dbReference type="Proteomes" id="UP000886595">
    <property type="component" value="Unassembled WGS sequence"/>
</dbReference>
<organism evidence="1 2">
    <name type="scientific">Brassica carinata</name>
    <name type="common">Ethiopian mustard</name>
    <name type="synonym">Abyssinian cabbage</name>
    <dbReference type="NCBI Taxonomy" id="52824"/>
    <lineage>
        <taxon>Eukaryota</taxon>
        <taxon>Viridiplantae</taxon>
        <taxon>Streptophyta</taxon>
        <taxon>Embryophyta</taxon>
        <taxon>Tracheophyta</taxon>
        <taxon>Spermatophyta</taxon>
        <taxon>Magnoliopsida</taxon>
        <taxon>eudicotyledons</taxon>
        <taxon>Gunneridae</taxon>
        <taxon>Pentapetalae</taxon>
        <taxon>rosids</taxon>
        <taxon>malvids</taxon>
        <taxon>Brassicales</taxon>
        <taxon>Brassicaceae</taxon>
        <taxon>Brassiceae</taxon>
        <taxon>Brassica</taxon>
    </lineage>
</organism>
<gene>
    <name evidence="1" type="ORF">Bca52824_084193</name>
</gene>
<evidence type="ECO:0000313" key="1">
    <source>
        <dbReference type="EMBL" id="KAG2254057.1"/>
    </source>
</evidence>
<dbReference type="AlphaFoldDB" id="A0A8X7TTS2"/>
<protein>
    <submittedName>
        <fullName evidence="1">Uncharacterized protein</fullName>
    </submittedName>
</protein>
<sequence>MLVSSLLAKGASISDSRRFLITGATKLGGGVFRVSLKPDLNRSSEIDVTSHHLIVIQVPSSIDDEEIDELQFESHLRVSGEFEYPPGEISACGVRLVARESLRLDQLAIAT</sequence>
<dbReference type="EMBL" id="JAAMPC010000016">
    <property type="protein sequence ID" value="KAG2254057.1"/>
    <property type="molecule type" value="Genomic_DNA"/>
</dbReference>
<accession>A0A8X7TTS2</accession>